<proteinExistence type="predicted"/>
<dbReference type="AlphaFoldDB" id="A0A5P1FF35"/>
<sequence>MPSTHPPMVSSPVREQHWVLVLIAKAPRTFDGGDDASYRRWGMSEAQRVQLRLSDGRPVNIRYHEMARTVLCSEQQMWCYQGFYKILQRHELLLLHIVDTTPSGDVKMKVKLKPKYRGVLKADMSTLAWVAKYPMHNDKSLIAVGDPCVGPNGSGYKATCLQVLNGPCRTNGIWT</sequence>
<keyword evidence="2" id="KW-1185">Reference proteome</keyword>
<evidence type="ECO:0000313" key="1">
    <source>
        <dbReference type="EMBL" id="ONK76722.1"/>
    </source>
</evidence>
<evidence type="ECO:0000313" key="2">
    <source>
        <dbReference type="Proteomes" id="UP000243459"/>
    </source>
</evidence>
<protein>
    <submittedName>
        <fullName evidence="1">Uncharacterized protein</fullName>
    </submittedName>
</protein>
<reference evidence="2" key="1">
    <citation type="journal article" date="2017" name="Nat. Commun.">
        <title>The asparagus genome sheds light on the origin and evolution of a young Y chromosome.</title>
        <authorList>
            <person name="Harkess A."/>
            <person name="Zhou J."/>
            <person name="Xu C."/>
            <person name="Bowers J.E."/>
            <person name="Van der Hulst R."/>
            <person name="Ayyampalayam S."/>
            <person name="Mercati F."/>
            <person name="Riccardi P."/>
            <person name="McKain M.R."/>
            <person name="Kakrana A."/>
            <person name="Tang H."/>
            <person name="Ray J."/>
            <person name="Groenendijk J."/>
            <person name="Arikit S."/>
            <person name="Mathioni S.M."/>
            <person name="Nakano M."/>
            <person name="Shan H."/>
            <person name="Telgmann-Rauber A."/>
            <person name="Kanno A."/>
            <person name="Yue Z."/>
            <person name="Chen H."/>
            <person name="Li W."/>
            <person name="Chen Y."/>
            <person name="Xu X."/>
            <person name="Zhang Y."/>
            <person name="Luo S."/>
            <person name="Chen H."/>
            <person name="Gao J."/>
            <person name="Mao Z."/>
            <person name="Pires J.C."/>
            <person name="Luo M."/>
            <person name="Kudrna D."/>
            <person name="Wing R.A."/>
            <person name="Meyers B.C."/>
            <person name="Yi K."/>
            <person name="Kong H."/>
            <person name="Lavrijsen P."/>
            <person name="Sunseri F."/>
            <person name="Falavigna A."/>
            <person name="Ye Y."/>
            <person name="Leebens-Mack J.H."/>
            <person name="Chen G."/>
        </authorList>
    </citation>
    <scope>NUCLEOTIDE SEQUENCE [LARGE SCALE GENOMIC DNA]</scope>
    <source>
        <strain evidence="2">cv. DH0086</strain>
    </source>
</reference>
<dbReference type="EMBL" id="CM007383">
    <property type="protein sequence ID" value="ONK76722.1"/>
    <property type="molecule type" value="Genomic_DNA"/>
</dbReference>
<accession>A0A5P1FF35</accession>
<dbReference type="Gramene" id="ONK76722">
    <property type="protein sequence ID" value="ONK76722"/>
    <property type="gene ID" value="A4U43_C03F31440"/>
</dbReference>
<gene>
    <name evidence="1" type="ORF">A4U43_C03F31440</name>
</gene>
<name>A0A5P1FF35_ASPOF</name>
<organism evidence="1 2">
    <name type="scientific">Asparagus officinalis</name>
    <name type="common">Garden asparagus</name>
    <dbReference type="NCBI Taxonomy" id="4686"/>
    <lineage>
        <taxon>Eukaryota</taxon>
        <taxon>Viridiplantae</taxon>
        <taxon>Streptophyta</taxon>
        <taxon>Embryophyta</taxon>
        <taxon>Tracheophyta</taxon>
        <taxon>Spermatophyta</taxon>
        <taxon>Magnoliopsida</taxon>
        <taxon>Liliopsida</taxon>
        <taxon>Asparagales</taxon>
        <taxon>Asparagaceae</taxon>
        <taxon>Asparagoideae</taxon>
        <taxon>Asparagus</taxon>
    </lineage>
</organism>
<dbReference type="Proteomes" id="UP000243459">
    <property type="component" value="Chromosome 3"/>
</dbReference>